<evidence type="ECO:0000256" key="3">
    <source>
        <dbReference type="ARBA" id="ARBA00022777"/>
    </source>
</evidence>
<proteinExistence type="inferred from homology"/>
<evidence type="ECO:0000259" key="11">
    <source>
        <dbReference type="PROSITE" id="PS50011"/>
    </source>
</evidence>
<keyword evidence="1" id="KW-0808">Transferase</keyword>
<dbReference type="Gene3D" id="1.10.510.10">
    <property type="entry name" value="Transferase(Phosphotransferase) domain 1"/>
    <property type="match status" value="1"/>
</dbReference>
<dbReference type="Pfam" id="PF00069">
    <property type="entry name" value="Pkinase"/>
    <property type="match status" value="1"/>
</dbReference>
<gene>
    <name evidence="12" type="ORF">GpartN1_g7092.t1</name>
</gene>
<accession>A0A9C7Q4U1</accession>
<name>A0A9C7Q4U1_9RHOD</name>
<evidence type="ECO:0000256" key="9">
    <source>
        <dbReference type="ARBA" id="ARBA00051693"/>
    </source>
</evidence>
<evidence type="ECO:0000256" key="5">
    <source>
        <dbReference type="ARBA" id="ARBA00038035"/>
    </source>
</evidence>
<dbReference type="SMART" id="SM00220">
    <property type="entry name" value="S_TKc"/>
    <property type="match status" value="1"/>
</dbReference>
<reference evidence="12" key="1">
    <citation type="journal article" date="2022" name="Proc. Natl. Acad. Sci. U.S.A.">
        <title>Life cycle and functional genomics of the unicellular red alga Galdieria for elucidating algal and plant evolution and industrial use.</title>
        <authorList>
            <person name="Hirooka S."/>
            <person name="Itabashi T."/>
            <person name="Ichinose T.M."/>
            <person name="Onuma R."/>
            <person name="Fujiwara T."/>
            <person name="Yamashita S."/>
            <person name="Jong L.W."/>
            <person name="Tomita R."/>
            <person name="Iwane A.H."/>
            <person name="Miyagishima S.Y."/>
        </authorList>
    </citation>
    <scope>NUCLEOTIDE SEQUENCE</scope>
    <source>
        <strain evidence="12">NBRC 102759</strain>
    </source>
</reference>
<dbReference type="PROSITE" id="PS50011">
    <property type="entry name" value="PROTEIN_KINASE_DOM"/>
    <property type="match status" value="1"/>
</dbReference>
<comment type="catalytic activity">
    <reaction evidence="7">
        <text>L-seryl-[protein] + ATP = O-phospho-L-seryl-[protein] + ADP + H(+)</text>
        <dbReference type="Rhea" id="RHEA:17989"/>
        <dbReference type="Rhea" id="RHEA-COMP:9863"/>
        <dbReference type="Rhea" id="RHEA-COMP:11604"/>
        <dbReference type="ChEBI" id="CHEBI:15378"/>
        <dbReference type="ChEBI" id="CHEBI:29999"/>
        <dbReference type="ChEBI" id="CHEBI:30616"/>
        <dbReference type="ChEBI" id="CHEBI:83421"/>
        <dbReference type="ChEBI" id="CHEBI:456216"/>
        <dbReference type="EC" id="2.7.12.2"/>
    </reaction>
</comment>
<dbReference type="AlphaFoldDB" id="A0A9C7Q4U1"/>
<dbReference type="InterPro" id="IPR008271">
    <property type="entry name" value="Ser/Thr_kinase_AS"/>
</dbReference>
<evidence type="ECO:0000256" key="6">
    <source>
        <dbReference type="ARBA" id="ARBA00038999"/>
    </source>
</evidence>
<organism evidence="12 13">
    <name type="scientific">Galdieria partita</name>
    <dbReference type="NCBI Taxonomy" id="83374"/>
    <lineage>
        <taxon>Eukaryota</taxon>
        <taxon>Rhodophyta</taxon>
        <taxon>Bangiophyceae</taxon>
        <taxon>Galdieriales</taxon>
        <taxon>Galdieriaceae</taxon>
        <taxon>Galdieria</taxon>
    </lineage>
</organism>
<comment type="caution">
    <text evidence="12">The sequence shown here is derived from an EMBL/GenBank/DDBJ whole genome shotgun (WGS) entry which is preliminary data.</text>
</comment>
<keyword evidence="13" id="KW-1185">Reference proteome</keyword>
<dbReference type="PROSITE" id="PS00108">
    <property type="entry name" value="PROTEIN_KINASE_ST"/>
    <property type="match status" value="1"/>
</dbReference>
<feature type="compositionally biased region" description="Polar residues" evidence="10">
    <location>
        <begin position="25"/>
        <end position="37"/>
    </location>
</feature>
<dbReference type="GO" id="GO:0005524">
    <property type="term" value="F:ATP binding"/>
    <property type="evidence" value="ECO:0007669"/>
    <property type="project" value="UniProtKB-KW"/>
</dbReference>
<dbReference type="EC" id="2.7.12.2" evidence="6"/>
<feature type="region of interest" description="Disordered" evidence="10">
    <location>
        <begin position="1"/>
        <end position="44"/>
    </location>
</feature>
<comment type="catalytic activity">
    <reaction evidence="9">
        <text>L-tyrosyl-[protein] + ATP = O-phospho-L-tyrosyl-[protein] + ADP + H(+)</text>
        <dbReference type="Rhea" id="RHEA:10596"/>
        <dbReference type="Rhea" id="RHEA-COMP:10136"/>
        <dbReference type="Rhea" id="RHEA-COMP:20101"/>
        <dbReference type="ChEBI" id="CHEBI:15378"/>
        <dbReference type="ChEBI" id="CHEBI:30616"/>
        <dbReference type="ChEBI" id="CHEBI:46858"/>
        <dbReference type="ChEBI" id="CHEBI:61978"/>
        <dbReference type="ChEBI" id="CHEBI:456216"/>
        <dbReference type="EC" id="2.7.12.2"/>
    </reaction>
</comment>
<dbReference type="Proteomes" id="UP001061958">
    <property type="component" value="Unassembled WGS sequence"/>
</dbReference>
<evidence type="ECO:0000256" key="1">
    <source>
        <dbReference type="ARBA" id="ARBA00022679"/>
    </source>
</evidence>
<protein>
    <recommendedName>
        <fullName evidence="6">mitogen-activated protein kinase kinase</fullName>
        <ecNumber evidence="6">2.7.12.2</ecNumber>
    </recommendedName>
</protein>
<dbReference type="PANTHER" id="PTHR48013">
    <property type="entry name" value="DUAL SPECIFICITY MITOGEN-ACTIVATED PROTEIN KINASE KINASE 5-RELATED"/>
    <property type="match status" value="1"/>
</dbReference>
<evidence type="ECO:0000256" key="10">
    <source>
        <dbReference type="SAM" id="MobiDB-lite"/>
    </source>
</evidence>
<feature type="domain" description="Protein kinase" evidence="11">
    <location>
        <begin position="334"/>
        <end position="621"/>
    </location>
</feature>
<dbReference type="SUPFAM" id="SSF56112">
    <property type="entry name" value="Protein kinase-like (PK-like)"/>
    <property type="match status" value="1"/>
</dbReference>
<keyword evidence="2" id="KW-0547">Nucleotide-binding</keyword>
<keyword evidence="3" id="KW-0418">Kinase</keyword>
<comment type="catalytic activity">
    <reaction evidence="8">
        <text>L-threonyl-[protein] + ATP = O-phospho-L-threonyl-[protein] + ADP + H(+)</text>
        <dbReference type="Rhea" id="RHEA:46608"/>
        <dbReference type="Rhea" id="RHEA-COMP:11060"/>
        <dbReference type="Rhea" id="RHEA-COMP:11605"/>
        <dbReference type="ChEBI" id="CHEBI:15378"/>
        <dbReference type="ChEBI" id="CHEBI:30013"/>
        <dbReference type="ChEBI" id="CHEBI:30616"/>
        <dbReference type="ChEBI" id="CHEBI:61977"/>
        <dbReference type="ChEBI" id="CHEBI:456216"/>
        <dbReference type="EC" id="2.7.12.2"/>
    </reaction>
</comment>
<dbReference type="Gene3D" id="3.30.200.20">
    <property type="entry name" value="Phosphorylase Kinase, domain 1"/>
    <property type="match status" value="1"/>
</dbReference>
<evidence type="ECO:0000256" key="2">
    <source>
        <dbReference type="ARBA" id="ARBA00022741"/>
    </source>
</evidence>
<evidence type="ECO:0000256" key="4">
    <source>
        <dbReference type="ARBA" id="ARBA00022840"/>
    </source>
</evidence>
<feature type="compositionally biased region" description="Polar residues" evidence="10">
    <location>
        <begin position="65"/>
        <end position="74"/>
    </location>
</feature>
<reference evidence="12" key="2">
    <citation type="submission" date="2022-01" db="EMBL/GenBank/DDBJ databases">
        <authorList>
            <person name="Hirooka S."/>
            <person name="Miyagishima S.Y."/>
        </authorList>
    </citation>
    <scope>NUCLEOTIDE SEQUENCE</scope>
    <source>
        <strain evidence="12">NBRC 102759</strain>
    </source>
</reference>
<keyword evidence="4" id="KW-0067">ATP-binding</keyword>
<dbReference type="OrthoDB" id="4817at2759"/>
<dbReference type="InterPro" id="IPR011009">
    <property type="entry name" value="Kinase-like_dom_sf"/>
</dbReference>
<dbReference type="InterPro" id="IPR000719">
    <property type="entry name" value="Prot_kinase_dom"/>
</dbReference>
<comment type="similarity">
    <text evidence="5">Belongs to the protein kinase superfamily. STE Ser/Thr protein kinase family. MAP kinase kinase subfamily.</text>
</comment>
<sequence>MSCANLPSSEYEEYQQLDESERVDTNVTVPQDSSVANPSFCDVGLPVKGEQYKVKQLEKQDNNDEQSLISLATRESTDQKRRSKKKPPPLQLVSNLFVSSHHYEALGTFEVRIPTDTNPSEQGSRVCSFSNPSISPQELLTEFEWDNRVFSITHHGVRLSSNVTCFEELRFATSNPRKQRNNVVSEQPSSQDITANHLCESLQHQLAIADDTSHSPVIGQVLFSPVFRKASAQVSSLEQSSSVQKSWSLEEDHARECNLSDLSLCTNTNPNSGYKVQDAFFDSHSSHLQYCQTETEYPIVMEGVKRTPHDESSSCLTPKDWIDDHYFPFPFHSLTLQGTIGIGRTCTVYKARREECPNTEIAVKVIEVLTSHTQRKSLLKELRVLFYTYFHPHPNIVEFYGACFLDGQVFIGLEYMPMGTLRHILSLKKQVDENFARSVAFQVICALDYLHGEIRCIHRDVKPGNILFGSQGQVKLCDFGLASKGFSSKGCHRCKKHTFVGTTLYMAPEMLRGEAYDTKIDIWSLGMTIRESLGGCHPFRSILEESTSELDLFLRLEAAEVAEGCSFSFSEENWKIPATSDRTQEEDMNLSVEGKDFLIKCLALNADDRPSCKELLQHCWFDTLRKEALDSLNIHQVEWKELQVAMRRVAQAKIVEALDWQQVRHHSKQRSPILWST</sequence>
<evidence type="ECO:0000313" key="13">
    <source>
        <dbReference type="Proteomes" id="UP001061958"/>
    </source>
</evidence>
<feature type="region of interest" description="Disordered" evidence="10">
    <location>
        <begin position="57"/>
        <end position="90"/>
    </location>
</feature>
<dbReference type="GO" id="GO:0004708">
    <property type="term" value="F:MAP kinase kinase activity"/>
    <property type="evidence" value="ECO:0007669"/>
    <property type="project" value="UniProtKB-EC"/>
</dbReference>
<evidence type="ECO:0000256" key="8">
    <source>
        <dbReference type="ARBA" id="ARBA00049299"/>
    </source>
</evidence>
<evidence type="ECO:0000313" key="12">
    <source>
        <dbReference type="EMBL" id="GJQ15301.1"/>
    </source>
</evidence>
<dbReference type="EMBL" id="BQMJ01000067">
    <property type="protein sequence ID" value="GJQ15301.1"/>
    <property type="molecule type" value="Genomic_DNA"/>
</dbReference>
<dbReference type="PANTHER" id="PTHR48013:SF9">
    <property type="entry name" value="DUAL SPECIFICITY MITOGEN-ACTIVATED PROTEIN KINASE KINASE 5"/>
    <property type="match status" value="1"/>
</dbReference>
<evidence type="ECO:0000256" key="7">
    <source>
        <dbReference type="ARBA" id="ARBA00049014"/>
    </source>
</evidence>